<dbReference type="OrthoDB" id="5841748at2759"/>
<dbReference type="GO" id="GO:0006508">
    <property type="term" value="P:proteolysis"/>
    <property type="evidence" value="ECO:0007669"/>
    <property type="project" value="UniProtKB-KW"/>
</dbReference>
<keyword evidence="4" id="KW-0479">Metal-binding</keyword>
<evidence type="ECO:0000256" key="9">
    <source>
        <dbReference type="SAM" id="Phobius"/>
    </source>
</evidence>
<sequence>MGNERVFAGIGGIVFLAVGIGIGVLIGWYSGPDRVNTSMENALSEEESEIQQRLLDLIDNTQIDENLRFLTSEPHVAGRPQQYVLAEWVRDKFTEYGFDSSEIVTYNVLLSYPSEVDGEESVVQHLVYNDTEDGYQVEYESQTSEPPLDETGKDKDVLPPFNAYSANGTVEGELVYANYARVEDFFALEDLGISVQDKIVIARYGKIYRGDKGKFAAQFGAKGLILFSDPADYTVLGEPVYPDGLYLPPTGSQRGSCLDGSGDPLTPGYPAVESAYRYPENGSTYLGLPTIPIHPIPSVNAKYFLSLMEGDEVIEEWRGGIEGLTYKYGPGFAAPSNESLVRMRISTSNQRTDAWNVIGTIRGSVEPDRYVILGNHRDAWAFGAIDPSSGTAAMMEVARAFGVLLKEGWRPRRTVMFGSWGAEEYGLIGSNEWVEEYSKNLDNRAVAYLNIDIAVSGTYTPDFGSTPNLYNTIRAATKLVPDPNPDEFENGAVTTVYDRWSLRDSGEDEPGIHDLGSGSDYAPFLQVVGVSAVDYTFVHDKATIPISPYPMYHSVYETYELVKNFYDPDFYYHQASSRLFAEMLRDLADSKIIPLNCAVYADRIGDFFTALKEGETGQKMVNDGDLSFDFMEDAVENLKVKADAFENYIANTLDKSDILAVREVNDRLMNFERSFIDPLGLPGRPTIRHVVFAPSSRDSYSSDKFAGIIDTMFDIDNNTDPEKWGKVEQQLAAVTYALASAAHSLELDMA</sequence>
<comment type="similarity">
    <text evidence="2">Belongs to the peptidase M28 family. M28B subfamily.</text>
</comment>
<gene>
    <name evidence="13" type="ORF">BSL78_17974</name>
</gene>
<evidence type="ECO:0000259" key="12">
    <source>
        <dbReference type="Pfam" id="PF04389"/>
    </source>
</evidence>
<dbReference type="GO" id="GO:0004180">
    <property type="term" value="F:carboxypeptidase activity"/>
    <property type="evidence" value="ECO:0007669"/>
    <property type="project" value="UniProtKB-KW"/>
</dbReference>
<evidence type="ECO:0000256" key="4">
    <source>
        <dbReference type="ARBA" id="ARBA00022723"/>
    </source>
</evidence>
<protein>
    <submittedName>
        <fullName evidence="13">Putative glutamate carboxypeptidase 2-like</fullName>
    </submittedName>
</protein>
<feature type="domain" description="Transferrin receptor-like dimerisation" evidence="11">
    <location>
        <begin position="626"/>
        <end position="746"/>
    </location>
</feature>
<dbReference type="STRING" id="307972.A0A2G8KAY2"/>
<dbReference type="PANTHER" id="PTHR10404:SF77">
    <property type="entry name" value="GLUTAMATE CARBOXYPEPTIDASE 2 HOMOLOG"/>
    <property type="match status" value="1"/>
</dbReference>
<dbReference type="Gene3D" id="3.40.630.10">
    <property type="entry name" value="Zn peptidases"/>
    <property type="match status" value="1"/>
</dbReference>
<evidence type="ECO:0000313" key="14">
    <source>
        <dbReference type="Proteomes" id="UP000230750"/>
    </source>
</evidence>
<dbReference type="FunFam" id="3.40.630.10:FF:000089">
    <property type="entry name" value="N-acetylated alpha-linked acidic dipeptidase like 1"/>
    <property type="match status" value="1"/>
</dbReference>
<evidence type="ECO:0000256" key="3">
    <source>
        <dbReference type="ARBA" id="ARBA00022670"/>
    </source>
</evidence>
<dbReference type="FunFam" id="1.20.930.40:FF:000001">
    <property type="entry name" value="N-acetylated-alpha-linked acidic dipeptidase 2"/>
    <property type="match status" value="1"/>
</dbReference>
<feature type="domain" description="Peptidase M28" evidence="12">
    <location>
        <begin position="356"/>
        <end position="559"/>
    </location>
</feature>
<dbReference type="Gene3D" id="1.20.930.40">
    <property type="entry name" value="Transferrin receptor-like, dimerisation domain"/>
    <property type="match status" value="1"/>
</dbReference>
<dbReference type="SUPFAM" id="SSF47672">
    <property type="entry name" value="Transferrin receptor-like dimerisation domain"/>
    <property type="match status" value="1"/>
</dbReference>
<dbReference type="PANTHER" id="PTHR10404">
    <property type="entry name" value="N-ACETYLATED-ALPHA-LINKED ACIDIC DIPEPTIDASE"/>
    <property type="match status" value="1"/>
</dbReference>
<dbReference type="Pfam" id="PF04253">
    <property type="entry name" value="TFR_dimer"/>
    <property type="match status" value="1"/>
</dbReference>
<feature type="transmembrane region" description="Helical" evidence="9">
    <location>
        <begin position="7"/>
        <end position="29"/>
    </location>
</feature>
<evidence type="ECO:0000256" key="8">
    <source>
        <dbReference type="ARBA" id="ARBA00023180"/>
    </source>
</evidence>
<evidence type="ECO:0000256" key="1">
    <source>
        <dbReference type="ARBA" id="ARBA00001947"/>
    </source>
</evidence>
<comment type="cofactor">
    <cofactor evidence="1">
        <name>Zn(2+)</name>
        <dbReference type="ChEBI" id="CHEBI:29105"/>
    </cofactor>
</comment>
<name>A0A2G8KAY2_STIJA</name>
<dbReference type="InterPro" id="IPR007365">
    <property type="entry name" value="TFR-like_dimer_dom"/>
</dbReference>
<keyword evidence="9" id="KW-0472">Membrane</keyword>
<evidence type="ECO:0000259" key="11">
    <source>
        <dbReference type="Pfam" id="PF04253"/>
    </source>
</evidence>
<evidence type="ECO:0000256" key="5">
    <source>
        <dbReference type="ARBA" id="ARBA00022801"/>
    </source>
</evidence>
<keyword evidence="14" id="KW-1185">Reference proteome</keyword>
<evidence type="ECO:0000313" key="13">
    <source>
        <dbReference type="EMBL" id="PIK45157.1"/>
    </source>
</evidence>
<dbReference type="FunFam" id="3.50.30.30:FF:000045">
    <property type="entry name" value="Predicted protein"/>
    <property type="match status" value="1"/>
</dbReference>
<keyword evidence="7" id="KW-0482">Metalloprotease</keyword>
<comment type="caution">
    <text evidence="13">The sequence shown here is derived from an EMBL/GenBank/DDBJ whole genome shotgun (WGS) entry which is preliminary data.</text>
</comment>
<dbReference type="Proteomes" id="UP000230750">
    <property type="component" value="Unassembled WGS sequence"/>
</dbReference>
<keyword evidence="13" id="KW-0121">Carboxypeptidase</keyword>
<reference evidence="13 14" key="1">
    <citation type="journal article" date="2017" name="PLoS Biol.">
        <title>The sea cucumber genome provides insights into morphological evolution and visceral regeneration.</title>
        <authorList>
            <person name="Zhang X."/>
            <person name="Sun L."/>
            <person name="Yuan J."/>
            <person name="Sun Y."/>
            <person name="Gao Y."/>
            <person name="Zhang L."/>
            <person name="Li S."/>
            <person name="Dai H."/>
            <person name="Hamel J.F."/>
            <person name="Liu C."/>
            <person name="Yu Y."/>
            <person name="Liu S."/>
            <person name="Lin W."/>
            <person name="Guo K."/>
            <person name="Jin S."/>
            <person name="Xu P."/>
            <person name="Storey K.B."/>
            <person name="Huan P."/>
            <person name="Zhang T."/>
            <person name="Zhou Y."/>
            <person name="Zhang J."/>
            <person name="Lin C."/>
            <person name="Li X."/>
            <person name="Xing L."/>
            <person name="Huo D."/>
            <person name="Sun M."/>
            <person name="Wang L."/>
            <person name="Mercier A."/>
            <person name="Li F."/>
            <person name="Yang H."/>
            <person name="Xiang J."/>
        </authorList>
    </citation>
    <scope>NUCLEOTIDE SEQUENCE [LARGE SCALE GENOMIC DNA]</scope>
    <source>
        <strain evidence="13">Shaxun</strain>
        <tissue evidence="13">Muscle</tissue>
    </source>
</reference>
<dbReference type="Gene3D" id="3.50.30.30">
    <property type="match status" value="1"/>
</dbReference>
<keyword evidence="8" id="KW-0325">Glycoprotein</keyword>
<dbReference type="Pfam" id="PF04389">
    <property type="entry name" value="Peptidase_M28"/>
    <property type="match status" value="1"/>
</dbReference>
<keyword evidence="9" id="KW-0812">Transmembrane</keyword>
<dbReference type="EMBL" id="MRZV01000730">
    <property type="protein sequence ID" value="PIK45157.1"/>
    <property type="molecule type" value="Genomic_DNA"/>
</dbReference>
<evidence type="ECO:0000256" key="6">
    <source>
        <dbReference type="ARBA" id="ARBA00022833"/>
    </source>
</evidence>
<evidence type="ECO:0000259" key="10">
    <source>
        <dbReference type="Pfam" id="PF02225"/>
    </source>
</evidence>
<proteinExistence type="inferred from homology"/>
<dbReference type="InterPro" id="IPR007484">
    <property type="entry name" value="Peptidase_M28"/>
</dbReference>
<accession>A0A2G8KAY2</accession>
<dbReference type="CDD" id="cd02121">
    <property type="entry name" value="PA_GCPII_like"/>
    <property type="match status" value="1"/>
</dbReference>
<evidence type="ECO:0000256" key="7">
    <source>
        <dbReference type="ARBA" id="ARBA00023049"/>
    </source>
</evidence>
<keyword evidence="3" id="KW-0645">Protease</keyword>
<feature type="domain" description="PA" evidence="10">
    <location>
        <begin position="170"/>
        <end position="254"/>
    </location>
</feature>
<dbReference type="SUPFAM" id="SSF52025">
    <property type="entry name" value="PA domain"/>
    <property type="match status" value="1"/>
</dbReference>
<dbReference type="CDD" id="cd08022">
    <property type="entry name" value="M28_PSMA_like"/>
    <property type="match status" value="1"/>
</dbReference>
<keyword evidence="6" id="KW-0862">Zinc</keyword>
<dbReference type="GO" id="GO:0046872">
    <property type="term" value="F:metal ion binding"/>
    <property type="evidence" value="ECO:0007669"/>
    <property type="project" value="UniProtKB-KW"/>
</dbReference>
<dbReference type="InterPro" id="IPR039373">
    <property type="entry name" value="Peptidase_M28B"/>
</dbReference>
<organism evidence="13 14">
    <name type="scientific">Stichopus japonicus</name>
    <name type="common">Sea cucumber</name>
    <dbReference type="NCBI Taxonomy" id="307972"/>
    <lineage>
        <taxon>Eukaryota</taxon>
        <taxon>Metazoa</taxon>
        <taxon>Echinodermata</taxon>
        <taxon>Eleutherozoa</taxon>
        <taxon>Echinozoa</taxon>
        <taxon>Holothuroidea</taxon>
        <taxon>Aspidochirotacea</taxon>
        <taxon>Aspidochirotida</taxon>
        <taxon>Stichopodidae</taxon>
        <taxon>Apostichopus</taxon>
    </lineage>
</organism>
<evidence type="ECO:0000256" key="2">
    <source>
        <dbReference type="ARBA" id="ARBA00005634"/>
    </source>
</evidence>
<dbReference type="SUPFAM" id="SSF53187">
    <property type="entry name" value="Zn-dependent exopeptidases"/>
    <property type="match status" value="1"/>
</dbReference>
<dbReference type="GO" id="GO:0008237">
    <property type="term" value="F:metallopeptidase activity"/>
    <property type="evidence" value="ECO:0007669"/>
    <property type="project" value="UniProtKB-KW"/>
</dbReference>
<dbReference type="Pfam" id="PF02225">
    <property type="entry name" value="PA"/>
    <property type="match status" value="1"/>
</dbReference>
<keyword evidence="9" id="KW-1133">Transmembrane helix</keyword>
<dbReference type="InterPro" id="IPR003137">
    <property type="entry name" value="PA_domain"/>
</dbReference>
<dbReference type="InterPro" id="IPR036757">
    <property type="entry name" value="TFR-like_dimer_dom_sf"/>
</dbReference>
<dbReference type="AlphaFoldDB" id="A0A2G8KAY2"/>
<dbReference type="InterPro" id="IPR046450">
    <property type="entry name" value="PA_dom_sf"/>
</dbReference>
<keyword evidence="5" id="KW-0378">Hydrolase</keyword>